<dbReference type="Proteomes" id="UP001501563">
    <property type="component" value="Unassembled WGS sequence"/>
</dbReference>
<organism evidence="1 2">
    <name type="scientific">Streptomyces lannensis</name>
    <dbReference type="NCBI Taxonomy" id="766498"/>
    <lineage>
        <taxon>Bacteria</taxon>
        <taxon>Bacillati</taxon>
        <taxon>Actinomycetota</taxon>
        <taxon>Actinomycetes</taxon>
        <taxon>Kitasatosporales</taxon>
        <taxon>Streptomycetaceae</taxon>
        <taxon>Streptomyces</taxon>
    </lineage>
</organism>
<reference evidence="2" key="1">
    <citation type="journal article" date="2019" name="Int. J. Syst. Evol. Microbiol.">
        <title>The Global Catalogue of Microorganisms (GCM) 10K type strain sequencing project: providing services to taxonomists for standard genome sequencing and annotation.</title>
        <authorList>
            <consortium name="The Broad Institute Genomics Platform"/>
            <consortium name="The Broad Institute Genome Sequencing Center for Infectious Disease"/>
            <person name="Wu L."/>
            <person name="Ma J."/>
        </authorList>
    </citation>
    <scope>NUCLEOTIDE SEQUENCE [LARGE SCALE GENOMIC DNA]</scope>
    <source>
        <strain evidence="2">JCM 16578</strain>
    </source>
</reference>
<sequence>MATNEQERSAAHLAERLIGLEGPKEVFLAAGEWMAYRLESDGFRWLNGRTSLERRLDGRLERMRLEGSRWNKAGKLIEFSIASLEVFDEELQAWRRLNADRTVERPGSMEGIVCATSFLDISRETKAIITLPVSRLAAVDRLYEHAREVALPWFRSSEDPEGLAAAVPDALLRPTGFAQDLLELLVSRGLSEEARSLIQRVLALGESHRDSFTEGRDLAINGERPLWHSPQSLGWSSEVLGLI</sequence>
<gene>
    <name evidence="1" type="ORF">GCM10022207_94240</name>
</gene>
<comment type="caution">
    <text evidence="1">The sequence shown here is derived from an EMBL/GenBank/DDBJ whole genome shotgun (WGS) entry which is preliminary data.</text>
</comment>
<keyword evidence="2" id="KW-1185">Reference proteome</keyword>
<dbReference type="EMBL" id="BAAAZA010000091">
    <property type="protein sequence ID" value="GAA3909986.1"/>
    <property type="molecule type" value="Genomic_DNA"/>
</dbReference>
<dbReference type="RefSeq" id="WP_345554784.1">
    <property type="nucleotide sequence ID" value="NZ_BAAAZA010000091.1"/>
</dbReference>
<accession>A0ABP7LWJ3</accession>
<name>A0ABP7LWJ3_9ACTN</name>
<proteinExistence type="predicted"/>
<evidence type="ECO:0000313" key="2">
    <source>
        <dbReference type="Proteomes" id="UP001501563"/>
    </source>
</evidence>
<protein>
    <submittedName>
        <fullName evidence="1">Uncharacterized protein</fullName>
    </submittedName>
</protein>
<evidence type="ECO:0000313" key="1">
    <source>
        <dbReference type="EMBL" id="GAA3909986.1"/>
    </source>
</evidence>